<dbReference type="Proteomes" id="UP001269400">
    <property type="component" value="Unassembled WGS sequence"/>
</dbReference>
<dbReference type="RefSeq" id="WP_316910535.1">
    <property type="nucleotide sequence ID" value="NZ_JAPTGD010000002.1"/>
</dbReference>
<sequence length="107" mass="12729">MNNVMNKIKEYESDMFDFDISPFEFLQTLHLRTKLKHHFSAMSIEEKIELLSVDLKIIQNAHKIANHIGKVYDFSTSSHPKCEWWWHLDQVAKREVVMEGYSFIEAI</sequence>
<reference evidence="1" key="2">
    <citation type="submission" date="2022-12" db="EMBL/GenBank/DDBJ databases">
        <authorList>
            <person name="Dechsakulwatana C."/>
            <person name="Rungsihiranrut A."/>
            <person name="Muangchinda C."/>
            <person name="Ningthoujam R."/>
            <person name="Klankeo P."/>
            <person name="Pinyakong O."/>
        </authorList>
    </citation>
    <scope>NUCLEOTIDE SEQUENCE</scope>
    <source>
        <strain evidence="1">TL01-2</strain>
    </source>
</reference>
<evidence type="ECO:0000313" key="2">
    <source>
        <dbReference type="Proteomes" id="UP001269400"/>
    </source>
</evidence>
<name>A0AAX6NBY6_PRIAR</name>
<accession>A0AAX6NBY6</accession>
<dbReference type="EMBL" id="JAPTGD010000002">
    <property type="protein sequence ID" value="MDU9693307.1"/>
    <property type="molecule type" value="Genomic_DNA"/>
</dbReference>
<comment type="caution">
    <text evidence="1">The sequence shown here is derived from an EMBL/GenBank/DDBJ whole genome shotgun (WGS) entry which is preliminary data.</text>
</comment>
<protein>
    <submittedName>
        <fullName evidence="1">Uncharacterized protein</fullName>
    </submittedName>
</protein>
<proteinExistence type="predicted"/>
<organism evidence="1 2">
    <name type="scientific">Priestia aryabhattai</name>
    <name type="common">Bacillus aryabhattai</name>
    <dbReference type="NCBI Taxonomy" id="412384"/>
    <lineage>
        <taxon>Bacteria</taxon>
        <taxon>Bacillati</taxon>
        <taxon>Bacillota</taxon>
        <taxon>Bacilli</taxon>
        <taxon>Bacillales</taxon>
        <taxon>Bacillaceae</taxon>
        <taxon>Priestia</taxon>
    </lineage>
</organism>
<dbReference type="AlphaFoldDB" id="A0AAX6NBY6"/>
<gene>
    <name evidence="1" type="ORF">O0Q50_19230</name>
</gene>
<evidence type="ECO:0000313" key="1">
    <source>
        <dbReference type="EMBL" id="MDU9693307.1"/>
    </source>
</evidence>
<reference evidence="1" key="1">
    <citation type="journal article" date="2022" name="J Environ Chem Eng">
        <title>Biodegradation of petroleum oil using a constructed nonpathogenic and heavy metal-tolerant bacterial consortium isolated from marine sponges.</title>
        <authorList>
            <person name="Dechsakulwatana C."/>
            <person name="Rungsihiranrut A."/>
            <person name="Muangchinda C."/>
            <person name="Ningthoujam R."/>
            <person name="Klankeo P."/>
            <person name="Pinyakong O."/>
        </authorList>
    </citation>
    <scope>NUCLEOTIDE SEQUENCE</scope>
    <source>
        <strain evidence="1">TL01-2</strain>
    </source>
</reference>